<proteinExistence type="predicted"/>
<dbReference type="AlphaFoldDB" id="A0AAD6ZV74"/>
<protein>
    <submittedName>
        <fullName evidence="2">Uncharacterized protein</fullName>
    </submittedName>
</protein>
<feature type="chain" id="PRO_5042290444" evidence="1">
    <location>
        <begin position="26"/>
        <end position="151"/>
    </location>
</feature>
<name>A0AAD6ZV74_9AGAR</name>
<evidence type="ECO:0000313" key="3">
    <source>
        <dbReference type="Proteomes" id="UP001218218"/>
    </source>
</evidence>
<feature type="signal peptide" evidence="1">
    <location>
        <begin position="1"/>
        <end position="25"/>
    </location>
</feature>
<evidence type="ECO:0000256" key="1">
    <source>
        <dbReference type="SAM" id="SignalP"/>
    </source>
</evidence>
<accession>A0AAD6ZV74</accession>
<comment type="caution">
    <text evidence="2">The sequence shown here is derived from an EMBL/GenBank/DDBJ whole genome shotgun (WGS) entry which is preliminary data.</text>
</comment>
<organism evidence="2 3">
    <name type="scientific">Mycena albidolilacea</name>
    <dbReference type="NCBI Taxonomy" id="1033008"/>
    <lineage>
        <taxon>Eukaryota</taxon>
        <taxon>Fungi</taxon>
        <taxon>Dikarya</taxon>
        <taxon>Basidiomycota</taxon>
        <taxon>Agaricomycotina</taxon>
        <taxon>Agaricomycetes</taxon>
        <taxon>Agaricomycetidae</taxon>
        <taxon>Agaricales</taxon>
        <taxon>Marasmiineae</taxon>
        <taxon>Mycenaceae</taxon>
        <taxon>Mycena</taxon>
    </lineage>
</organism>
<sequence>MRVQIFNFLCLFGIIFTLFAPSVVAFPTTDFEFKELASKPGLILSGLLEPSLGRRQVGTTCGPVTGASVTGTCFNADTTCCNGFYSVGFCPGGANIRCCTITQHCRGGNGFCNDLNHVSCSEPYITGLCPGSSSKSFYRRLVTERMLTLLE</sequence>
<dbReference type="EMBL" id="JARIHO010000026">
    <property type="protein sequence ID" value="KAJ7340836.1"/>
    <property type="molecule type" value="Genomic_DNA"/>
</dbReference>
<keyword evidence="3" id="KW-1185">Reference proteome</keyword>
<keyword evidence="1" id="KW-0732">Signal</keyword>
<reference evidence="2" key="1">
    <citation type="submission" date="2023-03" db="EMBL/GenBank/DDBJ databases">
        <title>Massive genome expansion in bonnet fungi (Mycena s.s.) driven by repeated elements and novel gene families across ecological guilds.</title>
        <authorList>
            <consortium name="Lawrence Berkeley National Laboratory"/>
            <person name="Harder C.B."/>
            <person name="Miyauchi S."/>
            <person name="Viragh M."/>
            <person name="Kuo A."/>
            <person name="Thoen E."/>
            <person name="Andreopoulos B."/>
            <person name="Lu D."/>
            <person name="Skrede I."/>
            <person name="Drula E."/>
            <person name="Henrissat B."/>
            <person name="Morin E."/>
            <person name="Kohler A."/>
            <person name="Barry K."/>
            <person name="LaButti K."/>
            <person name="Morin E."/>
            <person name="Salamov A."/>
            <person name="Lipzen A."/>
            <person name="Mereny Z."/>
            <person name="Hegedus B."/>
            <person name="Baldrian P."/>
            <person name="Stursova M."/>
            <person name="Weitz H."/>
            <person name="Taylor A."/>
            <person name="Grigoriev I.V."/>
            <person name="Nagy L.G."/>
            <person name="Martin F."/>
            <person name="Kauserud H."/>
        </authorList>
    </citation>
    <scope>NUCLEOTIDE SEQUENCE</scope>
    <source>
        <strain evidence="2">CBHHK002</strain>
    </source>
</reference>
<gene>
    <name evidence="2" type="ORF">DFH08DRAFT_812013</name>
</gene>
<evidence type="ECO:0000313" key="2">
    <source>
        <dbReference type="EMBL" id="KAJ7340836.1"/>
    </source>
</evidence>
<dbReference type="Proteomes" id="UP001218218">
    <property type="component" value="Unassembled WGS sequence"/>
</dbReference>